<evidence type="ECO:0000313" key="3">
    <source>
        <dbReference type="Proteomes" id="UP001526147"/>
    </source>
</evidence>
<dbReference type="InterPro" id="IPR018392">
    <property type="entry name" value="LysM"/>
</dbReference>
<dbReference type="RefSeq" id="WP_264141767.1">
    <property type="nucleotide sequence ID" value="NZ_JAOYEY010000024.1"/>
</dbReference>
<dbReference type="Gene3D" id="3.10.350.10">
    <property type="entry name" value="LysM domain"/>
    <property type="match status" value="1"/>
</dbReference>
<protein>
    <recommendedName>
        <fullName evidence="1">LysM domain-containing protein</fullName>
    </recommendedName>
</protein>
<dbReference type="PROSITE" id="PS51782">
    <property type="entry name" value="LYSM"/>
    <property type="match status" value="1"/>
</dbReference>
<evidence type="ECO:0000259" key="1">
    <source>
        <dbReference type="PROSITE" id="PS51782"/>
    </source>
</evidence>
<comment type="caution">
    <text evidence="2">The sequence shown here is derived from an EMBL/GenBank/DDBJ whole genome shotgun (WGS) entry which is preliminary data.</text>
</comment>
<accession>A0ABT3DDA4</accession>
<proteinExistence type="predicted"/>
<dbReference type="Proteomes" id="UP001526147">
    <property type="component" value="Unassembled WGS sequence"/>
</dbReference>
<feature type="domain" description="LysM" evidence="1">
    <location>
        <begin position="51"/>
        <end position="103"/>
    </location>
</feature>
<evidence type="ECO:0000313" key="2">
    <source>
        <dbReference type="EMBL" id="MCV9884866.1"/>
    </source>
</evidence>
<organism evidence="2 3">
    <name type="scientific">Metabacillus halosaccharovorans</name>
    <dbReference type="NCBI Taxonomy" id="930124"/>
    <lineage>
        <taxon>Bacteria</taxon>
        <taxon>Bacillati</taxon>
        <taxon>Bacillota</taxon>
        <taxon>Bacilli</taxon>
        <taxon>Bacillales</taxon>
        <taxon>Bacillaceae</taxon>
        <taxon>Metabacillus</taxon>
    </lineage>
</organism>
<dbReference type="InterPro" id="IPR036779">
    <property type="entry name" value="LysM_dom_sf"/>
</dbReference>
<keyword evidence="3" id="KW-1185">Reference proteome</keyword>
<dbReference type="EMBL" id="JAOYEY010000024">
    <property type="protein sequence ID" value="MCV9884866.1"/>
    <property type="molecule type" value="Genomic_DNA"/>
</dbReference>
<gene>
    <name evidence="2" type="ORF">OIH86_04315</name>
</gene>
<sequence length="107" mass="12306">MKRFSILLLCFFICYIIYYDLKVGTLPVMNKTVIVSSVPNNNIEDTQAAYYEHSVKQGDTVLTITEKYHGTLPISIDQLVKDFEKLNPGIKVEEIQVGTSYFFPDYK</sequence>
<reference evidence="2 3" key="1">
    <citation type="submission" date="2022-10" db="EMBL/GenBank/DDBJ databases">
        <title>Draft genome assembly of moderately radiation resistant bacterium Metabacillus halosaccharovorans.</title>
        <authorList>
            <person name="Pal S."/>
            <person name="Gopinathan A."/>
        </authorList>
    </citation>
    <scope>NUCLEOTIDE SEQUENCE [LARGE SCALE GENOMIC DNA]</scope>
    <source>
        <strain evidence="2 3">VITHBRA001</strain>
    </source>
</reference>
<name>A0ABT3DDA4_9BACI</name>